<gene>
    <name evidence="1" type="ORF">POVWA2_061240</name>
</gene>
<reference evidence="2" key="1">
    <citation type="submission" date="2016-05" db="EMBL/GenBank/DDBJ databases">
        <authorList>
            <person name="Naeem Raeece"/>
        </authorList>
    </citation>
    <scope>NUCLEOTIDE SEQUENCE [LARGE SCALE GENOMIC DNA]</scope>
</reference>
<dbReference type="AlphaFoldDB" id="A0A1A9A497"/>
<protein>
    <submittedName>
        <fullName evidence="1">Uncharacterized protein</fullName>
    </submittedName>
</protein>
<dbReference type="EMBL" id="FLRE01000202">
    <property type="protein sequence ID" value="SBT50921.1"/>
    <property type="molecule type" value="Genomic_DNA"/>
</dbReference>
<sequence>MFVTNTYSLFLLKSGKNLNVLVPDRSLPLHVSPTSTCVYLSTYSSMFDSSVVQTSITEIFKGQQPQGWHTRLQKQVMQKGRHPSFCLFFFFFFCEDDSINISTPVTAAILSPYSSTFSP</sequence>
<organism evidence="1 2">
    <name type="scientific">Plasmodium ovale wallikeri</name>
    <dbReference type="NCBI Taxonomy" id="864142"/>
    <lineage>
        <taxon>Eukaryota</taxon>
        <taxon>Sar</taxon>
        <taxon>Alveolata</taxon>
        <taxon>Apicomplexa</taxon>
        <taxon>Aconoidasida</taxon>
        <taxon>Haemosporida</taxon>
        <taxon>Plasmodiidae</taxon>
        <taxon>Plasmodium</taxon>
        <taxon>Plasmodium (Plasmodium)</taxon>
    </lineage>
</organism>
<evidence type="ECO:0000313" key="2">
    <source>
        <dbReference type="Proteomes" id="UP000078550"/>
    </source>
</evidence>
<accession>A0A1A9A497</accession>
<evidence type="ECO:0000313" key="1">
    <source>
        <dbReference type="EMBL" id="SBT50921.1"/>
    </source>
</evidence>
<proteinExistence type="predicted"/>
<dbReference type="Proteomes" id="UP000078550">
    <property type="component" value="Unassembled WGS sequence"/>
</dbReference>
<name>A0A1A9A497_PLAOA</name>